<dbReference type="Pfam" id="PF00847">
    <property type="entry name" value="AP2"/>
    <property type="match status" value="3"/>
</dbReference>
<sequence length="1042" mass="114797">MDWADDVSSRDGQPGHKAGKANTVCRKRAEHQSAVQGVHWCERGQYWQANWYDKGDGKQERKRFSVKEHGFHKAKELAEHHRLEMERNGRAVVKKRSKHQSGVRGVSYSEGYKSWVAEWRKGGRRKTKAFSVKQLGYEEAKQAAIAHRREMEQRHHTSEGGATRDESRSHNPPNDDDDDEILSPRRHGPPSSRPDLGGMEGGDLAAALVEVLSSDGSCGLCWQDGGFRVRLPSSEGEDGEDRIVDVPVVDLSSRSAVIAAFRRAVEELNRLSTASEGGAAAPLDISWLDDISPDGCDRPRTRRRSGARREPMPPPSLSEGPSDRPLYNDDPMAPHIQRRRRHRGRSSPRVSERPIADSSSSENELLIDRPAAKRHREDSGGERERCVSAKLSEAGGNSLAASLVEQAKPQLADLNRDDADGQQWSASRPEGSTRGGSSDHNPSRKQRRRHTALASRSPSTIEGRIGHRSGVKSVSYDKRHNSWVARWKEGGSRKSKHFMVESLGFEGAKEAAIAHRRRKTERLHTSEGGAKRHGDQADSRSADDGDDPLPVKQRQAPQLRDGGVGGGVLLHPTARRDTNRPRRRRDDRFECNPSPADIEAPSWLREGPPATPPTHHTASRGPRVSPVQRGHLIRHFYQQLEALGRAHPDTPLCLRFRSGSALPQLAVEVVLPGTPVQSVPLSAATREAMGAAVDAAWACRQQEMDIDSTEDQQPMIHAQRMVLCRLYGQVGHNIGAMLAAVPSLSFASIDLFVRHGLPAMVGQRDGEDLKEAASRFIKQLHHLGNQHTTPAMSKRLKAADDEQLPSGHHRLADIDMTMRPPLHQRVNDPHPPNVPQERDPNEADRMADGELVELLKAHPSPDMRHLADSIMGLEVCLAVSLLDMLDDIDSVAAGEDIGRDLGLHKGIALVIIVQLRRFLQSLKRRGAVQWPPGDGVMGEGSLAAGQLWDSGRLVSAVERSMGVMAADKKERHGDKLQHVIDNIKEYGISGMSMSLLVEPPQDSGASDDGRVEAALIDAARETVFGGISDVASIRRTINRQDE</sequence>
<keyword evidence="3" id="KW-0238">DNA-binding</keyword>
<organism evidence="8 9">
    <name type="scientific">Vitrella brassicaformis (strain CCMP3155)</name>
    <dbReference type="NCBI Taxonomy" id="1169540"/>
    <lineage>
        <taxon>Eukaryota</taxon>
        <taxon>Sar</taxon>
        <taxon>Alveolata</taxon>
        <taxon>Colpodellida</taxon>
        <taxon>Vitrellaceae</taxon>
        <taxon>Vitrella</taxon>
    </lineage>
</organism>
<feature type="compositionally biased region" description="Basic and acidic residues" evidence="6">
    <location>
        <begin position="574"/>
        <end position="590"/>
    </location>
</feature>
<accession>A0A0G4EQY4</accession>
<comment type="subcellular location">
    <subcellularLocation>
        <location evidence="1">Nucleus</location>
    </subcellularLocation>
</comment>
<keyword evidence="5" id="KW-0539">Nucleus</keyword>
<evidence type="ECO:0000259" key="7">
    <source>
        <dbReference type="Pfam" id="PF00847"/>
    </source>
</evidence>
<dbReference type="EMBL" id="CDMY01000290">
    <property type="protein sequence ID" value="CEL99861.1"/>
    <property type="molecule type" value="Genomic_DNA"/>
</dbReference>
<evidence type="ECO:0000256" key="3">
    <source>
        <dbReference type="ARBA" id="ARBA00023125"/>
    </source>
</evidence>
<feature type="domain" description="AP2/ERF" evidence="7">
    <location>
        <begin position="34"/>
        <end position="87"/>
    </location>
</feature>
<dbReference type="Proteomes" id="UP000041254">
    <property type="component" value="Unassembled WGS sequence"/>
</dbReference>
<dbReference type="GO" id="GO:0003700">
    <property type="term" value="F:DNA-binding transcription factor activity"/>
    <property type="evidence" value="ECO:0007669"/>
    <property type="project" value="InterPro"/>
</dbReference>
<evidence type="ECO:0000256" key="2">
    <source>
        <dbReference type="ARBA" id="ARBA00023015"/>
    </source>
</evidence>
<evidence type="ECO:0000256" key="6">
    <source>
        <dbReference type="SAM" id="MobiDB-lite"/>
    </source>
</evidence>
<evidence type="ECO:0000313" key="8">
    <source>
        <dbReference type="EMBL" id="CEL99861.1"/>
    </source>
</evidence>
<dbReference type="AlphaFoldDB" id="A0A0G4EQY4"/>
<name>A0A0G4EQY4_VITBC</name>
<feature type="domain" description="AP2/ERF" evidence="7">
    <location>
        <begin position="101"/>
        <end position="153"/>
    </location>
</feature>
<feature type="compositionally biased region" description="Basic residues" evidence="6">
    <location>
        <begin position="336"/>
        <end position="346"/>
    </location>
</feature>
<keyword evidence="9" id="KW-1185">Reference proteome</keyword>
<feature type="compositionally biased region" description="Basic and acidic residues" evidence="6">
    <location>
        <begin position="143"/>
        <end position="169"/>
    </location>
</feature>
<reference evidence="8 9" key="1">
    <citation type="submission" date="2014-11" db="EMBL/GenBank/DDBJ databases">
        <authorList>
            <person name="Zhu J."/>
            <person name="Qi W."/>
            <person name="Song R."/>
        </authorList>
    </citation>
    <scope>NUCLEOTIDE SEQUENCE [LARGE SCALE GENOMIC DNA]</scope>
</reference>
<dbReference type="PhylomeDB" id="A0A0G4EQY4"/>
<keyword evidence="4" id="KW-0804">Transcription</keyword>
<keyword evidence="2" id="KW-0805">Transcription regulation</keyword>
<dbReference type="Gene3D" id="1.20.5.2050">
    <property type="match status" value="3"/>
</dbReference>
<dbReference type="GO" id="GO:0005634">
    <property type="term" value="C:nucleus"/>
    <property type="evidence" value="ECO:0007669"/>
    <property type="project" value="UniProtKB-SubCell"/>
</dbReference>
<evidence type="ECO:0000256" key="5">
    <source>
        <dbReference type="ARBA" id="ARBA00023242"/>
    </source>
</evidence>
<dbReference type="GO" id="GO:0003677">
    <property type="term" value="F:DNA binding"/>
    <property type="evidence" value="ECO:0007669"/>
    <property type="project" value="UniProtKB-KW"/>
</dbReference>
<dbReference type="InParanoid" id="A0A0G4EQY4"/>
<dbReference type="InterPro" id="IPR001471">
    <property type="entry name" value="AP2/ERF_dom"/>
</dbReference>
<feature type="domain" description="AP2/ERF" evidence="7">
    <location>
        <begin position="469"/>
        <end position="519"/>
    </location>
</feature>
<evidence type="ECO:0000256" key="1">
    <source>
        <dbReference type="ARBA" id="ARBA00004123"/>
    </source>
</evidence>
<evidence type="ECO:0000313" key="9">
    <source>
        <dbReference type="Proteomes" id="UP000041254"/>
    </source>
</evidence>
<proteinExistence type="predicted"/>
<feature type="compositionally biased region" description="Basic and acidic residues" evidence="6">
    <location>
        <begin position="522"/>
        <end position="543"/>
    </location>
</feature>
<feature type="region of interest" description="Disordered" evidence="6">
    <location>
        <begin position="286"/>
        <end position="468"/>
    </location>
</feature>
<gene>
    <name evidence="8" type="ORF">Vbra_22500</name>
</gene>
<feature type="region of interest" description="Disordered" evidence="6">
    <location>
        <begin position="514"/>
        <end position="625"/>
    </location>
</feature>
<feature type="region of interest" description="Disordered" evidence="6">
    <location>
        <begin position="143"/>
        <end position="201"/>
    </location>
</feature>
<feature type="region of interest" description="Disordered" evidence="6">
    <location>
        <begin position="1"/>
        <end position="24"/>
    </location>
</feature>
<evidence type="ECO:0000256" key="4">
    <source>
        <dbReference type="ARBA" id="ARBA00023163"/>
    </source>
</evidence>
<feature type="region of interest" description="Disordered" evidence="6">
    <location>
        <begin position="823"/>
        <end position="842"/>
    </location>
</feature>
<protein>
    <recommendedName>
        <fullName evidence="7">AP2/ERF domain-containing protein</fullName>
    </recommendedName>
</protein>
<feature type="compositionally biased region" description="Basic and acidic residues" evidence="6">
    <location>
        <begin position="366"/>
        <end position="387"/>
    </location>
</feature>
<dbReference type="VEuPathDB" id="CryptoDB:Vbra_22500"/>